<dbReference type="InParanoid" id="A0A3P7E053"/>
<name>A0A3P7E053_WUCBA</name>
<dbReference type="AlphaFoldDB" id="A0A3P7E053"/>
<sequence>MESASSIESLRALLSTDDRRVTTGHQQPFLTEAQFVTQYSSSQDIEYFLRYGTNTYNTERCLLAIPELDQKHLETLKYAFPTDASTHF</sequence>
<keyword evidence="2" id="KW-1185">Reference proteome</keyword>
<dbReference type="OMA" id="NTYNTER"/>
<protein>
    <submittedName>
        <fullName evidence="1">Uncharacterized protein</fullName>
    </submittedName>
</protein>
<reference evidence="1 2" key="1">
    <citation type="submission" date="2018-11" db="EMBL/GenBank/DDBJ databases">
        <authorList>
            <consortium name="Pathogen Informatics"/>
        </authorList>
    </citation>
    <scope>NUCLEOTIDE SEQUENCE [LARGE SCALE GENOMIC DNA]</scope>
</reference>
<dbReference type="Proteomes" id="UP000270924">
    <property type="component" value="Unassembled WGS sequence"/>
</dbReference>
<dbReference type="EMBL" id="UYWW01006919">
    <property type="protein sequence ID" value="VDM14993.1"/>
    <property type="molecule type" value="Genomic_DNA"/>
</dbReference>
<dbReference type="OrthoDB" id="5866604at2759"/>
<organism evidence="1 2">
    <name type="scientific">Wuchereria bancrofti</name>
    <dbReference type="NCBI Taxonomy" id="6293"/>
    <lineage>
        <taxon>Eukaryota</taxon>
        <taxon>Metazoa</taxon>
        <taxon>Ecdysozoa</taxon>
        <taxon>Nematoda</taxon>
        <taxon>Chromadorea</taxon>
        <taxon>Rhabditida</taxon>
        <taxon>Spirurina</taxon>
        <taxon>Spiruromorpha</taxon>
        <taxon>Filarioidea</taxon>
        <taxon>Onchocercidae</taxon>
        <taxon>Wuchereria</taxon>
    </lineage>
</organism>
<gene>
    <name evidence="1" type="ORF">WBA_LOCUS8379</name>
</gene>
<evidence type="ECO:0000313" key="2">
    <source>
        <dbReference type="Proteomes" id="UP000270924"/>
    </source>
</evidence>
<accession>A0A3P7E053</accession>
<proteinExistence type="predicted"/>
<evidence type="ECO:0000313" key="1">
    <source>
        <dbReference type="EMBL" id="VDM14993.1"/>
    </source>
</evidence>